<evidence type="ECO:0000256" key="3">
    <source>
        <dbReference type="ARBA" id="ARBA00022618"/>
    </source>
</evidence>
<dbReference type="InterPro" id="IPR002104">
    <property type="entry name" value="Integrase_catalytic"/>
</dbReference>
<evidence type="ECO:0000256" key="10">
    <source>
        <dbReference type="SAM" id="MobiDB-lite"/>
    </source>
</evidence>
<evidence type="ECO:0000256" key="4">
    <source>
        <dbReference type="ARBA" id="ARBA00022829"/>
    </source>
</evidence>
<keyword evidence="5" id="KW-0229">DNA integration</keyword>
<evidence type="ECO:0000259" key="12">
    <source>
        <dbReference type="PROSITE" id="PS51900"/>
    </source>
</evidence>
<protein>
    <submittedName>
        <fullName evidence="13">Integrase</fullName>
    </submittedName>
</protein>
<feature type="region of interest" description="Disordered" evidence="10">
    <location>
        <begin position="1"/>
        <end position="36"/>
    </location>
</feature>
<feature type="compositionally biased region" description="Pro residues" evidence="10">
    <location>
        <begin position="1"/>
        <end position="17"/>
    </location>
</feature>
<comment type="subcellular location">
    <subcellularLocation>
        <location evidence="1">Cytoplasm</location>
    </subcellularLocation>
</comment>
<dbReference type="Gene3D" id="1.10.150.130">
    <property type="match status" value="1"/>
</dbReference>
<evidence type="ECO:0000259" key="11">
    <source>
        <dbReference type="PROSITE" id="PS51898"/>
    </source>
</evidence>
<dbReference type="PANTHER" id="PTHR30349:SF77">
    <property type="entry name" value="TYROSINE RECOMBINASE XERC"/>
    <property type="match status" value="1"/>
</dbReference>
<keyword evidence="6 9" id="KW-0238">DNA-binding</keyword>
<dbReference type="EMBL" id="QKWJ01000148">
    <property type="protein sequence ID" value="RDJ98356.1"/>
    <property type="molecule type" value="Genomic_DNA"/>
</dbReference>
<keyword evidence="4" id="KW-0159">Chromosome partition</keyword>
<dbReference type="RefSeq" id="WP_115216762.1">
    <property type="nucleotide sequence ID" value="NZ_QKWJ01000148.1"/>
</dbReference>
<dbReference type="GO" id="GO:0003677">
    <property type="term" value="F:DNA binding"/>
    <property type="evidence" value="ECO:0007669"/>
    <property type="project" value="UniProtKB-UniRule"/>
</dbReference>
<evidence type="ECO:0000313" key="13">
    <source>
        <dbReference type="EMBL" id="RDJ98356.1"/>
    </source>
</evidence>
<dbReference type="Gene3D" id="1.10.443.10">
    <property type="entry name" value="Intergrase catalytic core"/>
    <property type="match status" value="1"/>
</dbReference>
<dbReference type="GO" id="GO:0005737">
    <property type="term" value="C:cytoplasm"/>
    <property type="evidence" value="ECO:0007669"/>
    <property type="project" value="UniProtKB-SubCell"/>
</dbReference>
<dbReference type="GO" id="GO:0006310">
    <property type="term" value="P:DNA recombination"/>
    <property type="evidence" value="ECO:0007669"/>
    <property type="project" value="UniProtKB-KW"/>
</dbReference>
<feature type="domain" description="Core-binding (CB)" evidence="12">
    <location>
        <begin position="285"/>
        <end position="392"/>
    </location>
</feature>
<evidence type="ECO:0000313" key="14">
    <source>
        <dbReference type="Proteomes" id="UP000255165"/>
    </source>
</evidence>
<dbReference type="SUPFAM" id="SSF56349">
    <property type="entry name" value="DNA breaking-rejoining enzymes"/>
    <property type="match status" value="1"/>
</dbReference>
<dbReference type="GO" id="GO:0051301">
    <property type="term" value="P:cell division"/>
    <property type="evidence" value="ECO:0007669"/>
    <property type="project" value="UniProtKB-KW"/>
</dbReference>
<dbReference type="Pfam" id="PF00589">
    <property type="entry name" value="Phage_integrase"/>
    <property type="match status" value="1"/>
</dbReference>
<dbReference type="InterPro" id="IPR044068">
    <property type="entry name" value="CB"/>
</dbReference>
<gene>
    <name evidence="13" type="ORF">DN412_41120</name>
</gene>
<keyword evidence="14" id="KW-1185">Reference proteome</keyword>
<dbReference type="InterPro" id="IPR050090">
    <property type="entry name" value="Tyrosine_recombinase_XerCD"/>
</dbReference>
<proteinExistence type="predicted"/>
<evidence type="ECO:0000256" key="8">
    <source>
        <dbReference type="ARBA" id="ARBA00023306"/>
    </source>
</evidence>
<dbReference type="GO" id="GO:0015074">
    <property type="term" value="P:DNA integration"/>
    <property type="evidence" value="ECO:0007669"/>
    <property type="project" value="UniProtKB-KW"/>
</dbReference>
<keyword evidence="2" id="KW-0963">Cytoplasm</keyword>
<evidence type="ECO:0000256" key="7">
    <source>
        <dbReference type="ARBA" id="ARBA00023172"/>
    </source>
</evidence>
<comment type="caution">
    <text evidence="13">The sequence shown here is derived from an EMBL/GenBank/DDBJ whole genome shotgun (WGS) entry which is preliminary data.</text>
</comment>
<evidence type="ECO:0000256" key="9">
    <source>
        <dbReference type="PROSITE-ProRule" id="PRU01248"/>
    </source>
</evidence>
<evidence type="ECO:0000256" key="5">
    <source>
        <dbReference type="ARBA" id="ARBA00022908"/>
    </source>
</evidence>
<dbReference type="InterPro" id="IPR011010">
    <property type="entry name" value="DNA_brk_join_enz"/>
</dbReference>
<name>A0A370MYG7_9BURK</name>
<dbReference type="Proteomes" id="UP000255165">
    <property type="component" value="Unassembled WGS sequence"/>
</dbReference>
<keyword evidence="8" id="KW-0131">Cell cycle</keyword>
<sequence>MASDPASPPRPAPPGAPADPERPGPQDRRRRGAGQPVAAVRHLGAHLFAFYRGILEGLDLADLGARYLETGRDRRQARLAQQAIAAELLRGVRRLQAPPDDASNAEGAEGAARGSNHLPSVETWQALFRTIGAGVPARVRARQLTALEYIRPALTRTPALTDPVAGWFAPAVAARLEAVGLVTLADLHAHVTARGVRWYRTVPRVGAVTGRHVIAWLTAEATALGALAPATLVPRRHLPVTTRAALRPPAAMIAPLEALLLPQDRDGRHAHNRPGPGAIPRTTAQTDLAAIQAWLMTRGPEHGPTWRTYRCHSERFLLWAVFARGKAFSDLTVEDCSAYLAFLADPQPADRWVGPRGVPRFRFDWRPLAGPLSPASIRQSYTVLRGLCGWLVEAQYLRYNPFALVSKPRSARTRIQVARSFSKTQWAFLQRCAADLPPDDPRSVRLQFLLRFAYSTGLRIAELARATVGDLRHHDLQDDPRGSWELVFTGKGTLEREVHVSHAAIGALRRYLVHRGLGEDFGRLHPATPLLGRVKADERAGALSVQQVHAILKRFFRRAATALEEEDPAGAARLAKASAHWLRHAFGMHAVSAGVALDVVKSQLGHASLATTSIYYRPKGFMRSLKSHSR</sequence>
<keyword evidence="3" id="KW-0132">Cell division</keyword>
<dbReference type="InterPro" id="IPR022169">
    <property type="entry name" value="DUF3701"/>
</dbReference>
<dbReference type="Pfam" id="PF12482">
    <property type="entry name" value="DUF3701"/>
    <property type="match status" value="1"/>
</dbReference>
<dbReference type="InterPro" id="IPR013762">
    <property type="entry name" value="Integrase-like_cat_sf"/>
</dbReference>
<dbReference type="GO" id="GO:0007059">
    <property type="term" value="P:chromosome segregation"/>
    <property type="evidence" value="ECO:0007669"/>
    <property type="project" value="UniProtKB-KW"/>
</dbReference>
<evidence type="ECO:0000256" key="1">
    <source>
        <dbReference type="ARBA" id="ARBA00004496"/>
    </source>
</evidence>
<evidence type="ECO:0000256" key="2">
    <source>
        <dbReference type="ARBA" id="ARBA00022490"/>
    </source>
</evidence>
<accession>A0A370MYG7</accession>
<keyword evidence="7" id="KW-0233">DNA recombination</keyword>
<feature type="domain" description="Tyr recombinase" evidence="11">
    <location>
        <begin position="416"/>
        <end position="630"/>
    </location>
</feature>
<dbReference type="PROSITE" id="PS51898">
    <property type="entry name" value="TYR_RECOMBINASE"/>
    <property type="match status" value="1"/>
</dbReference>
<dbReference type="AlphaFoldDB" id="A0A370MYG7"/>
<reference evidence="14" key="1">
    <citation type="submission" date="2018-06" db="EMBL/GenBank/DDBJ databases">
        <authorList>
            <person name="Feng T."/>
            <person name="Jeon C.O."/>
        </authorList>
    </citation>
    <scope>NUCLEOTIDE SEQUENCE [LARGE SCALE GENOMIC DNA]</scope>
    <source>
        <strain evidence="14">S23</strain>
    </source>
</reference>
<evidence type="ECO:0000256" key="6">
    <source>
        <dbReference type="ARBA" id="ARBA00023125"/>
    </source>
</evidence>
<dbReference type="PROSITE" id="PS51900">
    <property type="entry name" value="CB"/>
    <property type="match status" value="1"/>
</dbReference>
<organism evidence="13 14">
    <name type="scientific">Cupriavidus lacunae</name>
    <dbReference type="NCBI Taxonomy" id="2666307"/>
    <lineage>
        <taxon>Bacteria</taxon>
        <taxon>Pseudomonadati</taxon>
        <taxon>Pseudomonadota</taxon>
        <taxon>Betaproteobacteria</taxon>
        <taxon>Burkholderiales</taxon>
        <taxon>Burkholderiaceae</taxon>
        <taxon>Cupriavidus</taxon>
    </lineage>
</organism>
<dbReference type="PANTHER" id="PTHR30349">
    <property type="entry name" value="PHAGE INTEGRASE-RELATED"/>
    <property type="match status" value="1"/>
</dbReference>
<dbReference type="InterPro" id="IPR010998">
    <property type="entry name" value="Integrase_recombinase_N"/>
</dbReference>